<keyword evidence="7" id="KW-0067">ATP-binding</keyword>
<evidence type="ECO:0000313" key="10">
    <source>
        <dbReference type="EMBL" id="ACM92973.1"/>
    </source>
</evidence>
<dbReference type="InterPro" id="IPR036097">
    <property type="entry name" value="HisK_dim/P_sf"/>
</dbReference>
<dbReference type="SMART" id="SM00387">
    <property type="entry name" value="HATPase_c"/>
    <property type="match status" value="1"/>
</dbReference>
<reference evidence="10 11" key="1">
    <citation type="journal article" date="2009" name="PLoS Genet.">
        <title>Adaptations to submarine hydrothermal environments exemplified by the genome of Nautilia profundicola.</title>
        <authorList>
            <person name="Campbell B.J."/>
            <person name="Smith J.L."/>
            <person name="Hanson T.E."/>
            <person name="Klotz M.G."/>
            <person name="Stein L.Y."/>
            <person name="Lee C.K."/>
            <person name="Wu D."/>
            <person name="Robinson J.M."/>
            <person name="Khouri H.M."/>
            <person name="Eisen J.A."/>
            <person name="Cary S.C."/>
        </authorList>
    </citation>
    <scope>NUCLEOTIDE SEQUENCE [LARGE SCALE GENOMIC DNA]</scope>
    <source>
        <strain evidence="11">ATCC BAA-1463 / DSM 18972 / AmH</strain>
    </source>
</reference>
<gene>
    <name evidence="10" type="ordered locus">NAMH_1366</name>
</gene>
<keyword evidence="8" id="KW-0902">Two-component regulatory system</keyword>
<dbReference type="InterPro" id="IPR005467">
    <property type="entry name" value="His_kinase_dom"/>
</dbReference>
<evidence type="ECO:0000256" key="6">
    <source>
        <dbReference type="ARBA" id="ARBA00022777"/>
    </source>
</evidence>
<dbReference type="PRINTS" id="PR00344">
    <property type="entry name" value="BCTRLSENSOR"/>
</dbReference>
<dbReference type="eggNOG" id="COG5000">
    <property type="taxonomic scope" value="Bacteria"/>
</dbReference>
<dbReference type="AlphaFoldDB" id="B9L5X1"/>
<dbReference type="Gene3D" id="3.30.565.10">
    <property type="entry name" value="Histidine kinase-like ATPase, C-terminal domain"/>
    <property type="match status" value="1"/>
</dbReference>
<dbReference type="STRING" id="598659.NAMH_1366"/>
<dbReference type="PANTHER" id="PTHR43065">
    <property type="entry name" value="SENSOR HISTIDINE KINASE"/>
    <property type="match status" value="1"/>
</dbReference>
<dbReference type="EMBL" id="CP001279">
    <property type="protein sequence ID" value="ACM92973.1"/>
    <property type="molecule type" value="Genomic_DNA"/>
</dbReference>
<evidence type="ECO:0000256" key="8">
    <source>
        <dbReference type="ARBA" id="ARBA00023012"/>
    </source>
</evidence>
<dbReference type="Gene3D" id="1.10.287.130">
    <property type="match status" value="1"/>
</dbReference>
<dbReference type="HOGENOM" id="CLU_000445_114_39_7"/>
<evidence type="ECO:0000256" key="2">
    <source>
        <dbReference type="ARBA" id="ARBA00012438"/>
    </source>
</evidence>
<name>B9L5X1_NAUPA</name>
<sequence>MEIPSSQKELLKNLETLIQRTYEVEEEFIELKNILNGVIEFLPQALWVVDKNGEVIVQNSKTKEFDSIPNTGEIEISNKVFLVQKSTIKDKNIISATDITEQKRNERLIAMGQMAAHLAHEIRNPIGSISILISLLKKQCGGNELLEEMKSSIFRIERIIKSTLLFSKGLQPKIKPFLLSELKEEIENSIKYYSYSKEIEFLFFLPDIEIKADFDLLLLVLQNMIFNAIDAIEEDDTEQGLIEILYENDENYHIINIYDNGKEFENKDILFEPFKSTKTKGNGLGLALSLEIINAHNGKIEIATKKKGFKLYLPK</sequence>
<dbReference type="Pfam" id="PF02518">
    <property type="entry name" value="HATPase_c"/>
    <property type="match status" value="1"/>
</dbReference>
<organism evidence="10 11">
    <name type="scientific">Nautilia profundicola (strain ATCC BAA-1463 / DSM 18972 / AmH)</name>
    <dbReference type="NCBI Taxonomy" id="598659"/>
    <lineage>
        <taxon>Bacteria</taxon>
        <taxon>Pseudomonadati</taxon>
        <taxon>Campylobacterota</taxon>
        <taxon>Epsilonproteobacteria</taxon>
        <taxon>Nautiliales</taxon>
        <taxon>Nautiliaceae</taxon>
        <taxon>Nautilia</taxon>
    </lineage>
</organism>
<dbReference type="InterPro" id="IPR003594">
    <property type="entry name" value="HATPase_dom"/>
</dbReference>
<evidence type="ECO:0000256" key="7">
    <source>
        <dbReference type="ARBA" id="ARBA00022840"/>
    </source>
</evidence>
<dbReference type="SMART" id="SM00388">
    <property type="entry name" value="HisKA"/>
    <property type="match status" value="1"/>
</dbReference>
<dbReference type="OrthoDB" id="9805967at2"/>
<evidence type="ECO:0000256" key="3">
    <source>
        <dbReference type="ARBA" id="ARBA00022553"/>
    </source>
</evidence>
<dbReference type="InterPro" id="IPR004358">
    <property type="entry name" value="Sig_transdc_His_kin-like_C"/>
</dbReference>
<dbReference type="Proteomes" id="UP000000448">
    <property type="component" value="Chromosome"/>
</dbReference>
<dbReference type="InterPro" id="IPR036890">
    <property type="entry name" value="HATPase_C_sf"/>
</dbReference>
<dbReference type="EC" id="2.7.13.3" evidence="2"/>
<accession>B9L5X1</accession>
<dbReference type="CDD" id="cd00082">
    <property type="entry name" value="HisKA"/>
    <property type="match status" value="1"/>
</dbReference>
<dbReference type="GO" id="GO:0000155">
    <property type="term" value="F:phosphorelay sensor kinase activity"/>
    <property type="evidence" value="ECO:0007669"/>
    <property type="project" value="InterPro"/>
</dbReference>
<evidence type="ECO:0000256" key="1">
    <source>
        <dbReference type="ARBA" id="ARBA00000085"/>
    </source>
</evidence>
<keyword evidence="6 10" id="KW-0418">Kinase</keyword>
<keyword evidence="11" id="KW-1185">Reference proteome</keyword>
<evidence type="ECO:0000256" key="5">
    <source>
        <dbReference type="ARBA" id="ARBA00022741"/>
    </source>
</evidence>
<dbReference type="KEGG" id="nam:NAMH_1366"/>
<dbReference type="RefSeq" id="WP_015902025.1">
    <property type="nucleotide sequence ID" value="NC_012115.1"/>
</dbReference>
<keyword evidence="3" id="KW-0597">Phosphoprotein</keyword>
<proteinExistence type="predicted"/>
<dbReference type="SUPFAM" id="SSF47384">
    <property type="entry name" value="Homodimeric domain of signal transducing histidine kinase"/>
    <property type="match status" value="1"/>
</dbReference>
<dbReference type="InterPro" id="IPR003661">
    <property type="entry name" value="HisK_dim/P_dom"/>
</dbReference>
<dbReference type="PROSITE" id="PS50109">
    <property type="entry name" value="HIS_KIN"/>
    <property type="match status" value="1"/>
</dbReference>
<evidence type="ECO:0000259" key="9">
    <source>
        <dbReference type="PROSITE" id="PS50109"/>
    </source>
</evidence>
<comment type="catalytic activity">
    <reaction evidence="1">
        <text>ATP + protein L-histidine = ADP + protein N-phospho-L-histidine.</text>
        <dbReference type="EC" id="2.7.13.3"/>
    </reaction>
</comment>
<evidence type="ECO:0000313" key="11">
    <source>
        <dbReference type="Proteomes" id="UP000000448"/>
    </source>
</evidence>
<keyword evidence="4" id="KW-0808">Transferase</keyword>
<protein>
    <recommendedName>
        <fullName evidence="2">histidine kinase</fullName>
        <ecNumber evidence="2">2.7.13.3</ecNumber>
    </recommendedName>
</protein>
<dbReference type="GO" id="GO:0005524">
    <property type="term" value="F:ATP binding"/>
    <property type="evidence" value="ECO:0007669"/>
    <property type="project" value="UniProtKB-KW"/>
</dbReference>
<keyword evidence="5" id="KW-0547">Nucleotide-binding</keyword>
<dbReference type="Pfam" id="PF00512">
    <property type="entry name" value="HisKA"/>
    <property type="match status" value="1"/>
</dbReference>
<feature type="domain" description="Histidine kinase" evidence="9">
    <location>
        <begin position="117"/>
        <end position="315"/>
    </location>
</feature>
<dbReference type="PANTHER" id="PTHR43065:SF10">
    <property type="entry name" value="PEROXIDE STRESS-ACTIVATED HISTIDINE KINASE MAK3"/>
    <property type="match status" value="1"/>
</dbReference>
<evidence type="ECO:0000256" key="4">
    <source>
        <dbReference type="ARBA" id="ARBA00022679"/>
    </source>
</evidence>
<dbReference type="SUPFAM" id="SSF55874">
    <property type="entry name" value="ATPase domain of HSP90 chaperone/DNA topoisomerase II/histidine kinase"/>
    <property type="match status" value="1"/>
</dbReference>